<keyword evidence="1" id="KW-0479">Metal-binding</keyword>
<dbReference type="AlphaFoldDB" id="A0A9P6JJZ7"/>
<dbReference type="GO" id="GO:0008270">
    <property type="term" value="F:zinc ion binding"/>
    <property type="evidence" value="ECO:0007669"/>
    <property type="project" value="UniProtKB-KW"/>
</dbReference>
<dbReference type="PROSITE" id="PS50865">
    <property type="entry name" value="ZF_MYND_2"/>
    <property type="match status" value="1"/>
</dbReference>
<evidence type="ECO:0000313" key="7">
    <source>
        <dbReference type="Proteomes" id="UP000807306"/>
    </source>
</evidence>
<dbReference type="EMBL" id="MU157916">
    <property type="protein sequence ID" value="KAF9523473.1"/>
    <property type="molecule type" value="Genomic_DNA"/>
</dbReference>
<dbReference type="Pfam" id="PF01753">
    <property type="entry name" value="zf-MYND"/>
    <property type="match status" value="1"/>
</dbReference>
<evidence type="ECO:0000256" key="1">
    <source>
        <dbReference type="ARBA" id="ARBA00022723"/>
    </source>
</evidence>
<keyword evidence="3" id="KW-0862">Zinc</keyword>
<feature type="domain" description="MYND-type" evidence="5">
    <location>
        <begin position="1"/>
        <end position="42"/>
    </location>
</feature>
<protein>
    <recommendedName>
        <fullName evidence="5">MYND-type domain-containing protein</fullName>
    </recommendedName>
</protein>
<keyword evidence="7" id="KW-1185">Reference proteome</keyword>
<evidence type="ECO:0000256" key="3">
    <source>
        <dbReference type="ARBA" id="ARBA00022833"/>
    </source>
</evidence>
<keyword evidence="2 4" id="KW-0863">Zinc-finger</keyword>
<dbReference type="Gene3D" id="6.10.140.2220">
    <property type="match status" value="1"/>
</dbReference>
<evidence type="ECO:0000259" key="5">
    <source>
        <dbReference type="PROSITE" id="PS50865"/>
    </source>
</evidence>
<evidence type="ECO:0000313" key="6">
    <source>
        <dbReference type="EMBL" id="KAF9523473.1"/>
    </source>
</evidence>
<dbReference type="InterPro" id="IPR002893">
    <property type="entry name" value="Znf_MYND"/>
</dbReference>
<accession>A0A9P6JJZ7</accession>
<gene>
    <name evidence="6" type="ORF">CPB83DRAFT_862750</name>
</gene>
<dbReference type="PROSITE" id="PS01360">
    <property type="entry name" value="ZF_MYND_1"/>
    <property type="match status" value="1"/>
</dbReference>
<name>A0A9P6JJZ7_9AGAR</name>
<proteinExistence type="predicted"/>
<evidence type="ECO:0000256" key="2">
    <source>
        <dbReference type="ARBA" id="ARBA00022771"/>
    </source>
</evidence>
<dbReference type="OrthoDB" id="2212237at2759"/>
<reference evidence="6" key="1">
    <citation type="submission" date="2020-11" db="EMBL/GenBank/DDBJ databases">
        <authorList>
            <consortium name="DOE Joint Genome Institute"/>
            <person name="Ahrendt S."/>
            <person name="Riley R."/>
            <person name="Andreopoulos W."/>
            <person name="Labutti K."/>
            <person name="Pangilinan J."/>
            <person name="Ruiz-Duenas F.J."/>
            <person name="Barrasa J.M."/>
            <person name="Sanchez-Garcia M."/>
            <person name="Camarero S."/>
            <person name="Miyauchi S."/>
            <person name="Serrano A."/>
            <person name="Linde D."/>
            <person name="Babiker R."/>
            <person name="Drula E."/>
            <person name="Ayuso-Fernandez I."/>
            <person name="Pacheco R."/>
            <person name="Padilla G."/>
            <person name="Ferreira P."/>
            <person name="Barriuso J."/>
            <person name="Kellner H."/>
            <person name="Castanera R."/>
            <person name="Alfaro M."/>
            <person name="Ramirez L."/>
            <person name="Pisabarro A.G."/>
            <person name="Kuo A."/>
            <person name="Tritt A."/>
            <person name="Lipzen A."/>
            <person name="He G."/>
            <person name="Yan M."/>
            <person name="Ng V."/>
            <person name="Cullen D."/>
            <person name="Martin F."/>
            <person name="Rosso M.-N."/>
            <person name="Henrissat B."/>
            <person name="Hibbett D."/>
            <person name="Martinez A.T."/>
            <person name="Grigoriev I.V."/>
        </authorList>
    </citation>
    <scope>NUCLEOTIDE SEQUENCE</scope>
    <source>
        <strain evidence="6">CBS 506.95</strain>
    </source>
</reference>
<comment type="caution">
    <text evidence="6">The sequence shown here is derived from an EMBL/GenBank/DDBJ whole genome shotgun (WGS) entry which is preliminary data.</text>
</comment>
<organism evidence="6 7">
    <name type="scientific">Crepidotus variabilis</name>
    <dbReference type="NCBI Taxonomy" id="179855"/>
    <lineage>
        <taxon>Eukaryota</taxon>
        <taxon>Fungi</taxon>
        <taxon>Dikarya</taxon>
        <taxon>Basidiomycota</taxon>
        <taxon>Agaricomycotina</taxon>
        <taxon>Agaricomycetes</taxon>
        <taxon>Agaricomycetidae</taxon>
        <taxon>Agaricales</taxon>
        <taxon>Agaricineae</taxon>
        <taxon>Crepidotaceae</taxon>
        <taxon>Crepidotus</taxon>
    </lineage>
</organism>
<sequence>MSSCGNESCIRPADKKCSICSEVYYCSSECQHANWPQHKVSCKVSVVRLRPSGGAYWDKNIPQVPHRERFVEEKLERTHAIFKKGELCPLTEFYGHPILIYCPLIHSKVTDRPMGDNELAVYLRIEPSDGFAPPKWQVHNPGDCFVVRRDKKPLSKDLVQTMFAYHSDLLDWYFEEQMESGHPPGQGIDAADFKRFYKKYWHLGEDSDAEPV</sequence>
<dbReference type="Proteomes" id="UP000807306">
    <property type="component" value="Unassembled WGS sequence"/>
</dbReference>
<dbReference type="SUPFAM" id="SSF144232">
    <property type="entry name" value="HIT/MYND zinc finger-like"/>
    <property type="match status" value="1"/>
</dbReference>
<evidence type="ECO:0000256" key="4">
    <source>
        <dbReference type="PROSITE-ProRule" id="PRU00134"/>
    </source>
</evidence>